<organism evidence="7 8">
    <name type="scientific">Ambrosia artemisiifolia</name>
    <name type="common">Common ragweed</name>
    <dbReference type="NCBI Taxonomy" id="4212"/>
    <lineage>
        <taxon>Eukaryota</taxon>
        <taxon>Viridiplantae</taxon>
        <taxon>Streptophyta</taxon>
        <taxon>Embryophyta</taxon>
        <taxon>Tracheophyta</taxon>
        <taxon>Spermatophyta</taxon>
        <taxon>Magnoliopsida</taxon>
        <taxon>eudicotyledons</taxon>
        <taxon>Gunneridae</taxon>
        <taxon>Pentapetalae</taxon>
        <taxon>asterids</taxon>
        <taxon>campanulids</taxon>
        <taxon>Asterales</taxon>
        <taxon>Asteraceae</taxon>
        <taxon>Asteroideae</taxon>
        <taxon>Heliantheae alliance</taxon>
        <taxon>Heliantheae</taxon>
        <taxon>Ambrosia</taxon>
    </lineage>
</organism>
<keyword evidence="3" id="KW-0808">Transferase</keyword>
<sequence>MLFICTSNSPQNHQPNPSTALPPLSTTHLQVKHSVHQTLSRFFTQLKHSPNSLSDVNPHEPDQNQSEYVGDMDDIMKSWAKELPKQYSAFVEYEGIDVAWNQVKLYDFLQRPEDLERLFGEIHLLKTLKHGRGIKGQILEGLVYLHIGGQIAS</sequence>
<dbReference type="GO" id="GO:0004674">
    <property type="term" value="F:protein serine/threonine kinase activity"/>
    <property type="evidence" value="ECO:0007669"/>
    <property type="project" value="UniProtKB-KW"/>
</dbReference>
<name>A0AAD5GV36_AMBAR</name>
<dbReference type="Proteomes" id="UP001206925">
    <property type="component" value="Unassembled WGS sequence"/>
</dbReference>
<gene>
    <name evidence="7" type="ORF">M8C21_024800</name>
</gene>
<comment type="catalytic activity">
    <reaction evidence="5">
        <text>L-seryl-[protein] + ATP = O-phospho-L-seryl-[protein] + ADP + H(+)</text>
        <dbReference type="Rhea" id="RHEA:17989"/>
        <dbReference type="Rhea" id="RHEA-COMP:9863"/>
        <dbReference type="Rhea" id="RHEA-COMP:11604"/>
        <dbReference type="ChEBI" id="CHEBI:15378"/>
        <dbReference type="ChEBI" id="CHEBI:29999"/>
        <dbReference type="ChEBI" id="CHEBI:30616"/>
        <dbReference type="ChEBI" id="CHEBI:83421"/>
        <dbReference type="ChEBI" id="CHEBI:456216"/>
        <dbReference type="EC" id="2.7.11.1"/>
    </reaction>
</comment>
<keyword evidence="2" id="KW-0723">Serine/threonine-protein kinase</keyword>
<evidence type="ECO:0000256" key="1">
    <source>
        <dbReference type="ARBA" id="ARBA00012513"/>
    </source>
</evidence>
<reference evidence="7" key="1">
    <citation type="submission" date="2022-06" db="EMBL/GenBank/DDBJ databases">
        <title>Uncovering the hologenomic basis of an extraordinary plant invasion.</title>
        <authorList>
            <person name="Bieker V.C."/>
            <person name="Martin M.D."/>
            <person name="Gilbert T."/>
            <person name="Hodgins K."/>
            <person name="Battlay P."/>
            <person name="Petersen B."/>
            <person name="Wilson J."/>
        </authorList>
    </citation>
    <scope>NUCLEOTIDE SEQUENCE</scope>
    <source>
        <strain evidence="7">AA19_3_7</strain>
        <tissue evidence="7">Leaf</tissue>
    </source>
</reference>
<comment type="caution">
    <text evidence="7">The sequence shown here is derived from an EMBL/GenBank/DDBJ whole genome shotgun (WGS) entry which is preliminary data.</text>
</comment>
<evidence type="ECO:0000256" key="5">
    <source>
        <dbReference type="ARBA" id="ARBA00048679"/>
    </source>
</evidence>
<comment type="catalytic activity">
    <reaction evidence="4">
        <text>L-threonyl-[protein] + ATP = O-phospho-L-threonyl-[protein] + ADP + H(+)</text>
        <dbReference type="Rhea" id="RHEA:46608"/>
        <dbReference type="Rhea" id="RHEA-COMP:11060"/>
        <dbReference type="Rhea" id="RHEA-COMP:11605"/>
        <dbReference type="ChEBI" id="CHEBI:15378"/>
        <dbReference type="ChEBI" id="CHEBI:30013"/>
        <dbReference type="ChEBI" id="CHEBI:30616"/>
        <dbReference type="ChEBI" id="CHEBI:61977"/>
        <dbReference type="ChEBI" id="CHEBI:456216"/>
        <dbReference type="EC" id="2.7.11.1"/>
    </reaction>
</comment>
<evidence type="ECO:0000256" key="6">
    <source>
        <dbReference type="SAM" id="MobiDB-lite"/>
    </source>
</evidence>
<dbReference type="Gene3D" id="3.30.200.20">
    <property type="entry name" value="Phosphorylase Kinase, domain 1"/>
    <property type="match status" value="1"/>
</dbReference>
<evidence type="ECO:0000256" key="3">
    <source>
        <dbReference type="ARBA" id="ARBA00022777"/>
    </source>
</evidence>
<dbReference type="AlphaFoldDB" id="A0AAD5GV36"/>
<dbReference type="EMBL" id="JAMZMK010003901">
    <property type="protein sequence ID" value="KAI7754284.1"/>
    <property type="molecule type" value="Genomic_DNA"/>
</dbReference>
<evidence type="ECO:0000256" key="4">
    <source>
        <dbReference type="ARBA" id="ARBA00047899"/>
    </source>
</evidence>
<protein>
    <recommendedName>
        <fullName evidence="1">non-specific serine/threonine protein kinase</fullName>
        <ecNumber evidence="1">2.7.11.1</ecNumber>
    </recommendedName>
</protein>
<keyword evidence="3" id="KW-0418">Kinase</keyword>
<dbReference type="InterPro" id="IPR050588">
    <property type="entry name" value="WNK_Ser-Thr_kinase"/>
</dbReference>
<dbReference type="EC" id="2.7.11.1" evidence="1"/>
<proteinExistence type="predicted"/>
<keyword evidence="8" id="KW-1185">Reference proteome</keyword>
<feature type="region of interest" description="Disordered" evidence="6">
    <location>
        <begin position="1"/>
        <end position="20"/>
    </location>
</feature>
<evidence type="ECO:0000313" key="7">
    <source>
        <dbReference type="EMBL" id="KAI7754284.1"/>
    </source>
</evidence>
<dbReference type="PANTHER" id="PTHR13902">
    <property type="entry name" value="SERINE/THREONINE-PROTEIN KINASE WNK WITH NO LYSINE -RELATED"/>
    <property type="match status" value="1"/>
</dbReference>
<evidence type="ECO:0000256" key="2">
    <source>
        <dbReference type="ARBA" id="ARBA00022527"/>
    </source>
</evidence>
<evidence type="ECO:0000313" key="8">
    <source>
        <dbReference type="Proteomes" id="UP001206925"/>
    </source>
</evidence>
<accession>A0AAD5GV36</accession>